<gene>
    <name evidence="1" type="ORF">OCBIM_22008719mg</name>
</gene>
<dbReference type="AlphaFoldDB" id="A0A0L8IF35"/>
<evidence type="ECO:0000313" key="1">
    <source>
        <dbReference type="EMBL" id="KOG00048.1"/>
    </source>
</evidence>
<organism evidence="1">
    <name type="scientific">Octopus bimaculoides</name>
    <name type="common">California two-spotted octopus</name>
    <dbReference type="NCBI Taxonomy" id="37653"/>
    <lineage>
        <taxon>Eukaryota</taxon>
        <taxon>Metazoa</taxon>
        <taxon>Spiralia</taxon>
        <taxon>Lophotrochozoa</taxon>
        <taxon>Mollusca</taxon>
        <taxon>Cephalopoda</taxon>
        <taxon>Coleoidea</taxon>
        <taxon>Octopodiformes</taxon>
        <taxon>Octopoda</taxon>
        <taxon>Incirrata</taxon>
        <taxon>Octopodidae</taxon>
        <taxon>Octopus</taxon>
    </lineage>
</organism>
<name>A0A0L8IF35_OCTBM</name>
<sequence>MAHTFDFCARSLTYIMLTMTIHQSSHYMDLYCLSARQSKTAKIYRPLLLSNNSRCLCTFICNPVRKFKPCGQGHTRYVPELMWNTKLCTVSALAHAISFHRAWRENCI</sequence>
<proteinExistence type="predicted"/>
<dbReference type="EMBL" id="KQ415858">
    <property type="protein sequence ID" value="KOG00048.1"/>
    <property type="molecule type" value="Genomic_DNA"/>
</dbReference>
<reference evidence="1" key="1">
    <citation type="submission" date="2015-07" db="EMBL/GenBank/DDBJ databases">
        <title>MeaNS - Measles Nucleotide Surveillance Program.</title>
        <authorList>
            <person name="Tran T."/>
            <person name="Druce J."/>
        </authorList>
    </citation>
    <scope>NUCLEOTIDE SEQUENCE</scope>
    <source>
        <strain evidence="1">UCB-OBI-ISO-001</strain>
        <tissue evidence="1">Gonad</tissue>
    </source>
</reference>
<accession>A0A0L8IF35</accession>
<protein>
    <submittedName>
        <fullName evidence="1">Uncharacterized protein</fullName>
    </submittedName>
</protein>